<keyword evidence="2" id="KW-1185">Reference proteome</keyword>
<organism evidence="1 2">
    <name type="scientific">Plesiomonas shigelloides 302-73</name>
    <dbReference type="NCBI Taxonomy" id="1315976"/>
    <lineage>
        <taxon>Bacteria</taxon>
        <taxon>Pseudomonadati</taxon>
        <taxon>Pseudomonadota</taxon>
        <taxon>Gammaproteobacteria</taxon>
        <taxon>Enterobacterales</taxon>
        <taxon>Enterobacteriaceae</taxon>
        <taxon>Plesiomonas</taxon>
    </lineage>
</organism>
<gene>
    <name evidence="1" type="ORF">PLESHI_14436</name>
</gene>
<name>R8AND4_PLESH</name>
<protein>
    <submittedName>
        <fullName evidence="1">DinI-like protein in retron EC67</fullName>
    </submittedName>
</protein>
<dbReference type="PATRIC" id="fig|1315976.3.peg.2757"/>
<dbReference type="HOGENOM" id="CLU_139795_3_0_6"/>
<dbReference type="Proteomes" id="UP000014012">
    <property type="component" value="Unassembled WGS sequence"/>
</dbReference>
<proteinExistence type="predicted"/>
<evidence type="ECO:0000313" key="2">
    <source>
        <dbReference type="Proteomes" id="UP000014012"/>
    </source>
</evidence>
<dbReference type="SUPFAM" id="SSF54857">
    <property type="entry name" value="DNA damage-inducible protein DinI"/>
    <property type="match status" value="1"/>
</dbReference>
<dbReference type="InterPro" id="IPR036687">
    <property type="entry name" value="DinI-like_sf"/>
</dbReference>
<reference evidence="1 2" key="1">
    <citation type="journal article" date="2013" name="Genome Announc.">
        <title>Genome Sequence of Plesiomonas shigelloides Strain 302-73 (Serotype O1).</title>
        <authorList>
            <person name="Pique N."/>
            <person name="Aquilini E."/>
            <person name="Alioto T."/>
            <person name="Minana-Galbis D."/>
            <person name="Tomas J.M."/>
        </authorList>
    </citation>
    <scope>NUCLEOTIDE SEQUENCE [LARGE SCALE GENOMIC DNA]</scope>
    <source>
        <strain evidence="1 2">302-73</strain>
    </source>
</reference>
<dbReference type="GO" id="GO:0009432">
    <property type="term" value="P:SOS response"/>
    <property type="evidence" value="ECO:0007669"/>
    <property type="project" value="TreeGrafter"/>
</dbReference>
<evidence type="ECO:0000313" key="1">
    <source>
        <dbReference type="EMBL" id="EON87831.1"/>
    </source>
</evidence>
<dbReference type="OrthoDB" id="6455485at2"/>
<dbReference type="Pfam" id="PF06183">
    <property type="entry name" value="DinI"/>
    <property type="match status" value="1"/>
</dbReference>
<dbReference type="EMBL" id="AQQO01000358">
    <property type="protein sequence ID" value="EON87831.1"/>
    <property type="molecule type" value="Genomic_DNA"/>
</dbReference>
<sequence>MRVEILFDKQTKISQSVMDALENELAKKIHPMYPNARFRVAKSSSTLLQITGTKSEEDHKAIQSIIQEIWEDDSWLPS</sequence>
<dbReference type="PANTHER" id="PTHR36572:SF2">
    <property type="entry name" value="DNA DAMAGE-INDUCIBLE PROTEIN I"/>
    <property type="match status" value="1"/>
</dbReference>
<accession>R8AND4</accession>
<dbReference type="InterPro" id="IPR010391">
    <property type="entry name" value="DNA_damage-inducible_DinI-like"/>
</dbReference>
<dbReference type="RefSeq" id="WP_010864488.1">
    <property type="nucleotide sequence ID" value="NZ_KB944511.1"/>
</dbReference>
<dbReference type="Gene3D" id="3.30.910.10">
    <property type="entry name" value="DinI-like"/>
    <property type="match status" value="1"/>
</dbReference>
<dbReference type="AlphaFoldDB" id="R8AND4"/>
<dbReference type="PANTHER" id="PTHR36572">
    <property type="entry name" value="DNA DAMAGE-INDUCIBLE PROTEIN I-RELATED"/>
    <property type="match status" value="1"/>
</dbReference>
<comment type="caution">
    <text evidence="1">The sequence shown here is derived from an EMBL/GenBank/DDBJ whole genome shotgun (WGS) entry which is preliminary data.</text>
</comment>
<dbReference type="SMR" id="R8AND4"/>